<evidence type="ECO:0000256" key="3">
    <source>
        <dbReference type="PIRSR" id="PIRSR001434-2"/>
    </source>
</evidence>
<keyword evidence="2 3" id="KW-0663">Pyridoxal phosphate</keyword>
<dbReference type="Gene3D" id="3.90.1150.10">
    <property type="entry name" value="Aspartate Aminotransferase, domain 1"/>
    <property type="match status" value="1"/>
</dbReference>
<feature type="modified residue" description="N6-(pyridoxal phosphate)lysine" evidence="3">
    <location>
        <position position="204"/>
    </location>
</feature>
<dbReference type="Pfam" id="PF01053">
    <property type="entry name" value="Cys_Met_Meta_PP"/>
    <property type="match status" value="1"/>
</dbReference>
<dbReference type="GO" id="GO:0019346">
    <property type="term" value="P:transsulfuration"/>
    <property type="evidence" value="ECO:0007669"/>
    <property type="project" value="InterPro"/>
</dbReference>
<evidence type="ECO:0000313" key="5">
    <source>
        <dbReference type="EMBL" id="SEA08819.1"/>
    </source>
</evidence>
<dbReference type="STRING" id="908615.SAMN05421540_10390"/>
<evidence type="ECO:0000256" key="1">
    <source>
        <dbReference type="ARBA" id="ARBA00001933"/>
    </source>
</evidence>
<proteinExistence type="inferred from homology"/>
<comment type="cofactor">
    <cofactor evidence="1 4">
        <name>pyridoxal 5'-phosphate</name>
        <dbReference type="ChEBI" id="CHEBI:597326"/>
    </cofactor>
</comment>
<evidence type="ECO:0000256" key="4">
    <source>
        <dbReference type="RuleBase" id="RU362118"/>
    </source>
</evidence>
<dbReference type="AlphaFoldDB" id="A0A1H3YB64"/>
<accession>A0A1H3YB64</accession>
<dbReference type="Gene3D" id="3.40.640.10">
    <property type="entry name" value="Type I PLP-dependent aspartate aminotransferase-like (Major domain)"/>
    <property type="match status" value="1"/>
</dbReference>
<protein>
    <submittedName>
        <fullName evidence="5">Methionine-gamma-lyase</fullName>
    </submittedName>
</protein>
<sequence length="398" mass="43349">MKHNPANAIQDVHYTDAHGGINPAISDSSTYTFKKAQDMADTFAGEKLDAFLYSRHSSPSTNQLCEALSAMENTEAAQVFASGMGAITSVILQLCKADDHIISSRTIYGGSYAFMKNFLPDFHIKTNFVDITDLKSVKAAIKPETKLLYCEAVSNPLLETADLEALKKIATENNLTFVVDNTFTPLVITPTDFGADVVVYSLTKFINGSSDTVGGAVCGTLDFVNSLKDVNNGAAMLLGQTLDSLRSASVLKNLRTLPIRMEKHSENALYLAEKFEKDGLKVVYPGLESHPSHDLMSSQINKEFGYSGLLTVDFGSIENANLIMEKMQDKNLGSLAVSLGFYRTLFSASGSSTSSEISPEEQSEMGLTEGLVRFSVGLDFDIKRTYQMMKSCIDEVMS</sequence>
<dbReference type="FunFam" id="3.40.640.10:FF:000046">
    <property type="entry name" value="Cystathionine gamma-lyase"/>
    <property type="match status" value="1"/>
</dbReference>
<dbReference type="PANTHER" id="PTHR11808">
    <property type="entry name" value="TRANS-SULFURATION ENZYME FAMILY MEMBER"/>
    <property type="match status" value="1"/>
</dbReference>
<dbReference type="InterPro" id="IPR000277">
    <property type="entry name" value="Cys/Met-Metab_PyrdxlP-dep_enz"/>
</dbReference>
<evidence type="ECO:0000256" key="2">
    <source>
        <dbReference type="ARBA" id="ARBA00022898"/>
    </source>
</evidence>
<dbReference type="PIRSF" id="PIRSF001434">
    <property type="entry name" value="CGS"/>
    <property type="match status" value="1"/>
</dbReference>
<organism evidence="5 6">
    <name type="scientific">Psychroflexus halocasei</name>
    <dbReference type="NCBI Taxonomy" id="908615"/>
    <lineage>
        <taxon>Bacteria</taxon>
        <taxon>Pseudomonadati</taxon>
        <taxon>Bacteroidota</taxon>
        <taxon>Flavobacteriia</taxon>
        <taxon>Flavobacteriales</taxon>
        <taxon>Flavobacteriaceae</taxon>
        <taxon>Psychroflexus</taxon>
    </lineage>
</organism>
<dbReference type="SUPFAM" id="SSF53383">
    <property type="entry name" value="PLP-dependent transferases"/>
    <property type="match status" value="1"/>
</dbReference>
<dbReference type="InterPro" id="IPR015424">
    <property type="entry name" value="PyrdxlP-dep_Trfase"/>
</dbReference>
<name>A0A1H3YB64_9FLAO</name>
<dbReference type="Proteomes" id="UP000198820">
    <property type="component" value="Unassembled WGS sequence"/>
</dbReference>
<keyword evidence="5" id="KW-0456">Lyase</keyword>
<dbReference type="InterPro" id="IPR015422">
    <property type="entry name" value="PyrdxlP-dep_Trfase_small"/>
</dbReference>
<dbReference type="EMBL" id="FNQF01000003">
    <property type="protein sequence ID" value="SEA08819.1"/>
    <property type="molecule type" value="Genomic_DNA"/>
</dbReference>
<reference evidence="5 6" key="1">
    <citation type="submission" date="2016-10" db="EMBL/GenBank/DDBJ databases">
        <authorList>
            <person name="de Groot N.N."/>
        </authorList>
    </citation>
    <scope>NUCLEOTIDE SEQUENCE [LARGE SCALE GENOMIC DNA]</scope>
    <source>
        <strain evidence="5 6">DSM 23581</strain>
    </source>
</reference>
<dbReference type="PANTHER" id="PTHR11808:SF80">
    <property type="entry name" value="CYSTATHIONINE GAMMA-LYASE"/>
    <property type="match status" value="1"/>
</dbReference>
<dbReference type="GO" id="GO:0030170">
    <property type="term" value="F:pyridoxal phosphate binding"/>
    <property type="evidence" value="ECO:0007669"/>
    <property type="project" value="InterPro"/>
</dbReference>
<dbReference type="RefSeq" id="WP_093240407.1">
    <property type="nucleotide sequence ID" value="NZ_FNQF01000003.1"/>
</dbReference>
<gene>
    <name evidence="5" type="ORF">SAMN05421540_10390</name>
</gene>
<dbReference type="InterPro" id="IPR015421">
    <property type="entry name" value="PyrdxlP-dep_Trfase_major"/>
</dbReference>
<keyword evidence="6" id="KW-1185">Reference proteome</keyword>
<dbReference type="GO" id="GO:0005737">
    <property type="term" value="C:cytoplasm"/>
    <property type="evidence" value="ECO:0007669"/>
    <property type="project" value="TreeGrafter"/>
</dbReference>
<evidence type="ECO:0000313" key="6">
    <source>
        <dbReference type="Proteomes" id="UP000198820"/>
    </source>
</evidence>
<comment type="similarity">
    <text evidence="4">Belongs to the trans-sulfuration enzymes family.</text>
</comment>
<dbReference type="GO" id="GO:0016846">
    <property type="term" value="F:carbon-sulfur lyase activity"/>
    <property type="evidence" value="ECO:0007669"/>
    <property type="project" value="TreeGrafter"/>
</dbReference>